<sequence length="56" mass="6852">MDKIDPTKRFCFIHEKVKNIWNEMSSKIVKKAWEIPGLKDYVYRDTDPKDEDYQEE</sequence>
<gene>
    <name evidence="1" type="ORF">M9Y10_033636</name>
</gene>
<comment type="caution">
    <text evidence="1">The sequence shown here is derived from an EMBL/GenBank/DDBJ whole genome shotgun (WGS) entry which is preliminary data.</text>
</comment>
<evidence type="ECO:0000313" key="1">
    <source>
        <dbReference type="EMBL" id="KAK8888896.1"/>
    </source>
</evidence>
<name>A0ABR2KCP2_9EUKA</name>
<protein>
    <submittedName>
        <fullName evidence="1">Uncharacterized protein</fullName>
    </submittedName>
</protein>
<proteinExistence type="predicted"/>
<evidence type="ECO:0000313" key="2">
    <source>
        <dbReference type="Proteomes" id="UP001470230"/>
    </source>
</evidence>
<dbReference type="Proteomes" id="UP001470230">
    <property type="component" value="Unassembled WGS sequence"/>
</dbReference>
<keyword evidence="2" id="KW-1185">Reference proteome</keyword>
<dbReference type="EMBL" id="JAPFFF010000005">
    <property type="protein sequence ID" value="KAK8888896.1"/>
    <property type="molecule type" value="Genomic_DNA"/>
</dbReference>
<reference evidence="1 2" key="1">
    <citation type="submission" date="2024-04" db="EMBL/GenBank/DDBJ databases">
        <title>Tritrichomonas musculus Genome.</title>
        <authorList>
            <person name="Alves-Ferreira E."/>
            <person name="Grigg M."/>
            <person name="Lorenzi H."/>
            <person name="Galac M."/>
        </authorList>
    </citation>
    <scope>NUCLEOTIDE SEQUENCE [LARGE SCALE GENOMIC DNA]</scope>
    <source>
        <strain evidence="1 2">EAF2021</strain>
    </source>
</reference>
<accession>A0ABR2KCP2</accession>
<organism evidence="1 2">
    <name type="scientific">Tritrichomonas musculus</name>
    <dbReference type="NCBI Taxonomy" id="1915356"/>
    <lineage>
        <taxon>Eukaryota</taxon>
        <taxon>Metamonada</taxon>
        <taxon>Parabasalia</taxon>
        <taxon>Tritrichomonadida</taxon>
        <taxon>Tritrichomonadidae</taxon>
        <taxon>Tritrichomonas</taxon>
    </lineage>
</organism>